<proteinExistence type="predicted"/>
<keyword evidence="2" id="KW-1185">Reference proteome</keyword>
<dbReference type="RefSeq" id="WP_012863084.1">
    <property type="nucleotide sequence ID" value="NC_013517.1"/>
</dbReference>
<protein>
    <submittedName>
        <fullName evidence="1">Uncharacterized protein</fullName>
    </submittedName>
</protein>
<dbReference type="Proteomes" id="UP000000845">
    <property type="component" value="Chromosome"/>
</dbReference>
<dbReference type="KEGG" id="str:Sterm_3668"/>
<dbReference type="HOGENOM" id="CLU_166732_0_0_0"/>
<evidence type="ECO:0000313" key="1">
    <source>
        <dbReference type="EMBL" id="ACZ10502.1"/>
    </source>
</evidence>
<evidence type="ECO:0000313" key="2">
    <source>
        <dbReference type="Proteomes" id="UP000000845"/>
    </source>
</evidence>
<name>D1ARL6_SEBTE</name>
<dbReference type="AlphaFoldDB" id="D1ARL6"/>
<dbReference type="EMBL" id="CP001739">
    <property type="protein sequence ID" value="ACZ10502.1"/>
    <property type="molecule type" value="Genomic_DNA"/>
</dbReference>
<organism evidence="1 2">
    <name type="scientific">Sebaldella termitidis (strain ATCC 33386 / NCTC 11300)</name>
    <dbReference type="NCBI Taxonomy" id="526218"/>
    <lineage>
        <taxon>Bacteria</taxon>
        <taxon>Fusobacteriati</taxon>
        <taxon>Fusobacteriota</taxon>
        <taxon>Fusobacteriia</taxon>
        <taxon>Fusobacteriales</taxon>
        <taxon>Leptotrichiaceae</taxon>
        <taxon>Sebaldella</taxon>
    </lineage>
</organism>
<reference evidence="1 2" key="2">
    <citation type="journal article" date="2010" name="Stand. Genomic Sci.">
        <title>Complete genome sequence of Sebaldella termitidis type strain (NCTC 11300).</title>
        <authorList>
            <person name="Harmon-Smith M."/>
            <person name="Celia L."/>
            <person name="Chertkov O."/>
            <person name="Lapidus A."/>
            <person name="Copeland A."/>
            <person name="Glavina Del Rio T."/>
            <person name="Nolan M."/>
            <person name="Lucas S."/>
            <person name="Tice H."/>
            <person name="Cheng J.F."/>
            <person name="Han C."/>
            <person name="Detter J.C."/>
            <person name="Bruce D."/>
            <person name="Goodwin L."/>
            <person name="Pitluck S."/>
            <person name="Pati A."/>
            <person name="Liolios K."/>
            <person name="Ivanova N."/>
            <person name="Mavromatis K."/>
            <person name="Mikhailova N."/>
            <person name="Chen A."/>
            <person name="Palaniappan K."/>
            <person name="Land M."/>
            <person name="Hauser L."/>
            <person name="Chang Y.J."/>
            <person name="Jeffries C.D."/>
            <person name="Brettin T."/>
            <person name="Goker M."/>
            <person name="Beck B."/>
            <person name="Bristow J."/>
            <person name="Eisen J.A."/>
            <person name="Markowitz V."/>
            <person name="Hugenholtz P."/>
            <person name="Kyrpides N.C."/>
            <person name="Klenk H.P."/>
            <person name="Chen F."/>
        </authorList>
    </citation>
    <scope>NUCLEOTIDE SEQUENCE [LARGE SCALE GENOMIC DNA]</scope>
    <source>
        <strain evidence="2">ATCC 33386 / NCTC 11300</strain>
    </source>
</reference>
<sequence length="116" mass="13396">MNKKKLLIGIAALCFVFAGGFAIGNFSRPKPRIENIRPGFANSRGRHIKNRRNPEINPEKQIAMDEKRLEIEKELAKSEPDWTRIENINKEIALERAATKTEYLKQVKQQQNIPNQ</sequence>
<gene>
    <name evidence="1" type="ordered locus">Sterm_3668</name>
</gene>
<reference evidence="2" key="1">
    <citation type="submission" date="2009-09" db="EMBL/GenBank/DDBJ databases">
        <title>The complete chromosome of Sebaldella termitidis ATCC 33386.</title>
        <authorList>
            <consortium name="US DOE Joint Genome Institute (JGI-PGF)"/>
            <person name="Lucas S."/>
            <person name="Copeland A."/>
            <person name="Lapidus A."/>
            <person name="Glavina del Rio T."/>
            <person name="Dalin E."/>
            <person name="Tice H."/>
            <person name="Bruce D."/>
            <person name="Goodwin L."/>
            <person name="Pitluck S."/>
            <person name="Kyrpides N."/>
            <person name="Mavromatis K."/>
            <person name="Ivanova N."/>
            <person name="Mikhailova N."/>
            <person name="Sims D."/>
            <person name="Meincke L."/>
            <person name="Brettin T."/>
            <person name="Detter J.C."/>
            <person name="Han C."/>
            <person name="Larimer F."/>
            <person name="Land M."/>
            <person name="Hauser L."/>
            <person name="Markowitz V."/>
            <person name="Cheng J.F."/>
            <person name="Hugenholtz P."/>
            <person name="Woyke T."/>
            <person name="Wu D."/>
            <person name="Eisen J.A."/>
        </authorList>
    </citation>
    <scope>NUCLEOTIDE SEQUENCE [LARGE SCALE GENOMIC DNA]</scope>
    <source>
        <strain evidence="2">ATCC 33386 / NCTC 11300</strain>
    </source>
</reference>
<accession>D1ARL6</accession>